<dbReference type="Proteomes" id="UP001156703">
    <property type="component" value="Unassembled WGS sequence"/>
</dbReference>
<evidence type="ECO:0000256" key="2">
    <source>
        <dbReference type="ARBA" id="ARBA00018370"/>
    </source>
</evidence>
<dbReference type="Gene3D" id="3.10.50.40">
    <property type="match status" value="1"/>
</dbReference>
<organism evidence="15 16">
    <name type="scientific">Sphingomonas astaxanthinifaciens DSM 22298</name>
    <dbReference type="NCBI Taxonomy" id="1123267"/>
    <lineage>
        <taxon>Bacteria</taxon>
        <taxon>Pseudomonadati</taxon>
        <taxon>Pseudomonadota</taxon>
        <taxon>Alphaproteobacteria</taxon>
        <taxon>Sphingomonadales</taxon>
        <taxon>Sphingomonadaceae</taxon>
        <taxon>Sphingomonas</taxon>
    </lineage>
</organism>
<comment type="caution">
    <text evidence="15">The sequence shown here is derived from an EMBL/GenBank/DDBJ whole genome shotgun (WGS) entry which is preliminary data.</text>
</comment>
<dbReference type="InterPro" id="IPR052029">
    <property type="entry name" value="PpiD_chaperone"/>
</dbReference>
<proteinExistence type="inferred from homology"/>
<evidence type="ECO:0000259" key="14">
    <source>
        <dbReference type="Pfam" id="PF13145"/>
    </source>
</evidence>
<evidence type="ECO:0000256" key="13">
    <source>
        <dbReference type="ARBA" id="ARBA00042775"/>
    </source>
</evidence>
<dbReference type="InterPro" id="IPR046357">
    <property type="entry name" value="PPIase_dom_sf"/>
</dbReference>
<accession>A0ABQ5Z5I7</accession>
<evidence type="ECO:0000256" key="12">
    <source>
        <dbReference type="ARBA" id="ARBA00040743"/>
    </source>
</evidence>
<evidence type="ECO:0000256" key="3">
    <source>
        <dbReference type="ARBA" id="ARBA00022475"/>
    </source>
</evidence>
<dbReference type="Pfam" id="PF13624">
    <property type="entry name" value="SurA_N_3"/>
    <property type="match status" value="1"/>
</dbReference>
<feature type="domain" description="PpiC" evidence="14">
    <location>
        <begin position="249"/>
        <end position="371"/>
    </location>
</feature>
<evidence type="ECO:0000313" key="15">
    <source>
        <dbReference type="EMBL" id="GLR48043.1"/>
    </source>
</evidence>
<evidence type="ECO:0000313" key="16">
    <source>
        <dbReference type="Proteomes" id="UP001156703"/>
    </source>
</evidence>
<reference evidence="16" key="1">
    <citation type="journal article" date="2019" name="Int. J. Syst. Evol. Microbiol.">
        <title>The Global Catalogue of Microorganisms (GCM) 10K type strain sequencing project: providing services to taxonomists for standard genome sequencing and annotation.</title>
        <authorList>
            <consortium name="The Broad Institute Genomics Platform"/>
            <consortium name="The Broad Institute Genome Sequencing Center for Infectious Disease"/>
            <person name="Wu L."/>
            <person name="Ma J."/>
        </authorList>
    </citation>
    <scope>NUCLEOTIDE SEQUENCE [LARGE SCALE GENOMIC DNA]</scope>
    <source>
        <strain evidence="16">NBRC 102146</strain>
    </source>
</reference>
<keyword evidence="7" id="KW-0472">Membrane</keyword>
<keyword evidence="4" id="KW-0997">Cell inner membrane</keyword>
<evidence type="ECO:0000256" key="6">
    <source>
        <dbReference type="ARBA" id="ARBA00022989"/>
    </source>
</evidence>
<keyword evidence="5" id="KW-0812">Transmembrane</keyword>
<comment type="subcellular location">
    <subcellularLocation>
        <location evidence="1">Cell inner membrane</location>
        <topology evidence="1">Single-pass type II membrane protein</topology>
        <orientation evidence="1">Periplasmic side</orientation>
    </subcellularLocation>
</comment>
<dbReference type="EMBL" id="BSOO01000017">
    <property type="protein sequence ID" value="GLR48043.1"/>
    <property type="molecule type" value="Genomic_DNA"/>
</dbReference>
<protein>
    <recommendedName>
        <fullName evidence="2">Parvulin-like PPIase</fullName>
    </recommendedName>
    <alternativeName>
        <fullName evidence="9">Peptidyl-prolyl cis-trans isomerase plp</fullName>
    </alternativeName>
    <alternativeName>
        <fullName evidence="12">Periplasmic chaperone PpiD</fullName>
    </alternativeName>
    <alternativeName>
        <fullName evidence="13">Periplasmic folding chaperone</fullName>
    </alternativeName>
    <alternativeName>
        <fullName evidence="10">Rotamase plp</fullName>
    </alternativeName>
</protein>
<evidence type="ECO:0000256" key="7">
    <source>
        <dbReference type="ARBA" id="ARBA00023136"/>
    </source>
</evidence>
<gene>
    <name evidence="15" type="ORF">GCM10007925_17560</name>
</gene>
<dbReference type="Gene3D" id="1.10.4030.10">
    <property type="entry name" value="Porin chaperone SurA, peptide-binding domain"/>
    <property type="match status" value="2"/>
</dbReference>
<keyword evidence="6" id="KW-1133">Transmembrane helix</keyword>
<comment type="similarity">
    <text evidence="11">Belongs to the PpiD chaperone family.</text>
</comment>
<sequence length="648" mass="68164">MLGFFRRLTKSKVGTIIGILFLVAILASFAIADITNLRQGGSLPTGTLAKVGGVELTQADLDTAMQRRLTVVRQQNPQATYADLAPEFDAIVDSLIQERTLWAYARKHGFTVSKKLIDAEIVKLPGVQGLDGRFSEAAYQGFLREQRITDAMVRREIETSLLQRLVLTPVAANVRLAQGIARPYADSLLEQRTGELALLPFAAFTGGAAPTPAELQTFYRQNLGRYTVPERRTLRIARITAAELGNVAPSEQEVAAYYKANQASYGGVEKRVVSRATLPDRNAVAAIAQRAKGGASFAAAAAPAGFSASDVSLGPQTREELAAKAGEAVAAQVFAAPAGTVIGPVQSSTGFDAIKVESIQAASGKGLDQVRGEIVAKLTADKKKDALADLVGKVEDGIADGQTFEEVAAALKLPVTVTPPLTRNGGTFDAPPFTLAPEFAALPGQAFDIGTDDDPVVETLPNEAGYALLDVTEVVPPMPAPLAKIGAQVSKDFIARRASDRAAAAASQVLAAVAKGTPMAQALAALGQSGVRPPEPIDLRRGALGQFAQQGQEVPPPLRILFTLKPGKAQRAAGPSGIYLVKLDKVVPGNAGNNPTLIAQQLTQLQRSAGEELALQWLTAAQRELKVSRNEDAIKAAKARILGTGAAE</sequence>
<keyword evidence="16" id="KW-1185">Reference proteome</keyword>
<evidence type="ECO:0000256" key="5">
    <source>
        <dbReference type="ARBA" id="ARBA00022692"/>
    </source>
</evidence>
<evidence type="ECO:0000256" key="9">
    <source>
        <dbReference type="ARBA" id="ARBA00030642"/>
    </source>
</evidence>
<dbReference type="Pfam" id="PF13145">
    <property type="entry name" value="Rotamase_2"/>
    <property type="match status" value="1"/>
</dbReference>
<evidence type="ECO:0000256" key="10">
    <source>
        <dbReference type="ARBA" id="ARBA00031484"/>
    </source>
</evidence>
<evidence type="ECO:0000256" key="8">
    <source>
        <dbReference type="ARBA" id="ARBA00023186"/>
    </source>
</evidence>
<evidence type="ECO:0000256" key="1">
    <source>
        <dbReference type="ARBA" id="ARBA00004382"/>
    </source>
</evidence>
<keyword evidence="8" id="KW-0143">Chaperone</keyword>
<dbReference type="InterPro" id="IPR027304">
    <property type="entry name" value="Trigger_fact/SurA_dom_sf"/>
</dbReference>
<dbReference type="SUPFAM" id="SSF109998">
    <property type="entry name" value="Triger factor/SurA peptide-binding domain-like"/>
    <property type="match status" value="1"/>
</dbReference>
<evidence type="ECO:0000256" key="4">
    <source>
        <dbReference type="ARBA" id="ARBA00022519"/>
    </source>
</evidence>
<evidence type="ECO:0000256" key="11">
    <source>
        <dbReference type="ARBA" id="ARBA00038408"/>
    </source>
</evidence>
<dbReference type="InterPro" id="IPR000297">
    <property type="entry name" value="PPIase_PpiC"/>
</dbReference>
<keyword evidence="3" id="KW-1003">Cell membrane</keyword>
<dbReference type="PANTHER" id="PTHR47529:SF1">
    <property type="entry name" value="PERIPLASMIC CHAPERONE PPID"/>
    <property type="match status" value="1"/>
</dbReference>
<dbReference type="SUPFAM" id="SSF54534">
    <property type="entry name" value="FKBP-like"/>
    <property type="match status" value="1"/>
</dbReference>
<dbReference type="PANTHER" id="PTHR47529">
    <property type="entry name" value="PEPTIDYL-PROLYL CIS-TRANS ISOMERASE D"/>
    <property type="match status" value="1"/>
</dbReference>
<dbReference type="RefSeq" id="WP_051676547.1">
    <property type="nucleotide sequence ID" value="NZ_BSOO01000017.1"/>
</dbReference>
<name>A0ABQ5Z5I7_9SPHN</name>